<comment type="subcellular location">
    <subcellularLocation>
        <location evidence="4">Cytoplasm</location>
    </subcellularLocation>
</comment>
<dbReference type="GO" id="GO:0070814">
    <property type="term" value="P:hydrogen sulfide biosynthetic process"/>
    <property type="evidence" value="ECO:0007669"/>
    <property type="project" value="UniProtKB-UniRule"/>
</dbReference>
<gene>
    <name evidence="4" type="primary">cysH</name>
    <name evidence="6" type="ORF">SAMN05660686_04045</name>
</gene>
<evidence type="ECO:0000256" key="4">
    <source>
        <dbReference type="HAMAP-Rule" id="MF_00063"/>
    </source>
</evidence>
<comment type="catalytic activity">
    <reaction evidence="4">
        <text>[thioredoxin]-disulfide + sulfite + AMP + 2 H(+) = adenosine 5'-phosphosulfate + [thioredoxin]-dithiol</text>
        <dbReference type="Rhea" id="RHEA:21976"/>
        <dbReference type="Rhea" id="RHEA-COMP:10698"/>
        <dbReference type="Rhea" id="RHEA-COMP:10700"/>
        <dbReference type="ChEBI" id="CHEBI:15378"/>
        <dbReference type="ChEBI" id="CHEBI:17359"/>
        <dbReference type="ChEBI" id="CHEBI:29950"/>
        <dbReference type="ChEBI" id="CHEBI:50058"/>
        <dbReference type="ChEBI" id="CHEBI:58243"/>
        <dbReference type="ChEBI" id="CHEBI:456215"/>
        <dbReference type="EC" id="1.8.4.10"/>
    </reaction>
</comment>
<comment type="similarity">
    <text evidence="1 4">Belongs to the PAPS reductase family. CysH subfamily.</text>
</comment>
<dbReference type="GO" id="GO:0019379">
    <property type="term" value="P:sulfate assimilation, phosphoadenylyl sulfate reduction by phosphoadenylyl-sulfate reductase (thioredoxin)"/>
    <property type="evidence" value="ECO:0007669"/>
    <property type="project" value="UniProtKB-UniRule"/>
</dbReference>
<evidence type="ECO:0000259" key="5">
    <source>
        <dbReference type="Pfam" id="PF01507"/>
    </source>
</evidence>
<dbReference type="PANTHER" id="PTHR46509">
    <property type="entry name" value="PHOSPHOADENOSINE PHOSPHOSULFATE REDUCTASE"/>
    <property type="match status" value="1"/>
</dbReference>
<dbReference type="Gene3D" id="3.40.50.620">
    <property type="entry name" value="HUPs"/>
    <property type="match status" value="1"/>
</dbReference>
<keyword evidence="7" id="KW-1185">Reference proteome</keyword>
<dbReference type="GO" id="GO:0005737">
    <property type="term" value="C:cytoplasm"/>
    <property type="evidence" value="ECO:0007669"/>
    <property type="project" value="UniProtKB-SubCell"/>
</dbReference>
<keyword evidence="4" id="KW-0963">Cytoplasm</keyword>
<dbReference type="RefSeq" id="WP_093153211.1">
    <property type="nucleotide sequence ID" value="NZ_FNBW01000014.1"/>
</dbReference>
<comment type="caution">
    <text evidence="6">The sequence shown here is derived from an EMBL/GenBank/DDBJ whole genome shotgun (WGS) entry which is preliminary data.</text>
</comment>
<dbReference type="InterPro" id="IPR002500">
    <property type="entry name" value="PAPS_reduct_dom"/>
</dbReference>
<keyword evidence="4" id="KW-0479">Metal-binding</keyword>
<dbReference type="InterPro" id="IPR004511">
    <property type="entry name" value="PAPS/APS_Rdtase"/>
</dbReference>
<dbReference type="AlphaFoldDB" id="A0A8G2BL20"/>
<protein>
    <recommendedName>
        <fullName evidence="4">Adenosine 5'-phosphosulfate reductase</fullName>
        <shortName evidence="4">APS reductase</shortName>
        <ecNumber evidence="4">1.8.4.10</ecNumber>
    </recommendedName>
    <alternativeName>
        <fullName evidence="4">5'-adenylylsulfate reductase</fullName>
    </alternativeName>
    <alternativeName>
        <fullName evidence="4">Thioredoxin-dependent 5'-adenylylsulfate reductase</fullName>
    </alternativeName>
</protein>
<feature type="active site" description="Nucleophile; cysteine thiosulfonate intermediate" evidence="4">
    <location>
        <position position="246"/>
    </location>
</feature>
<evidence type="ECO:0000256" key="3">
    <source>
        <dbReference type="ARBA" id="ARBA00024327"/>
    </source>
</evidence>
<evidence type="ECO:0000256" key="1">
    <source>
        <dbReference type="ARBA" id="ARBA00009732"/>
    </source>
</evidence>
<feature type="domain" description="Phosphoadenosine phosphosulphate reductase" evidence="5">
    <location>
        <begin position="59"/>
        <end position="225"/>
    </location>
</feature>
<feature type="binding site" evidence="4">
    <location>
        <position position="139"/>
    </location>
    <ligand>
        <name>[4Fe-4S] cluster</name>
        <dbReference type="ChEBI" id="CHEBI:49883"/>
    </ligand>
</feature>
<dbReference type="InterPro" id="IPR014729">
    <property type="entry name" value="Rossmann-like_a/b/a_fold"/>
</dbReference>
<comment type="pathway">
    <text evidence="3 4">Sulfur metabolism; hydrogen sulfide biosynthesis; sulfite from sulfate.</text>
</comment>
<dbReference type="HAMAP" id="MF_00063">
    <property type="entry name" value="CysH"/>
    <property type="match status" value="1"/>
</dbReference>
<name>A0A8G2BL20_9PROT</name>
<dbReference type="Proteomes" id="UP000198615">
    <property type="component" value="Unassembled WGS sequence"/>
</dbReference>
<dbReference type="EMBL" id="FNBW01000014">
    <property type="protein sequence ID" value="SDG32340.1"/>
    <property type="molecule type" value="Genomic_DNA"/>
</dbReference>
<dbReference type="PANTHER" id="PTHR46509:SF1">
    <property type="entry name" value="PHOSPHOADENOSINE PHOSPHOSULFATE REDUCTASE"/>
    <property type="match status" value="1"/>
</dbReference>
<feature type="binding site" evidence="4">
    <location>
        <position position="220"/>
    </location>
    <ligand>
        <name>[4Fe-4S] cluster</name>
        <dbReference type="ChEBI" id="CHEBI:49883"/>
    </ligand>
</feature>
<organism evidence="6 7">
    <name type="scientific">Thalassobaculum litoreum DSM 18839</name>
    <dbReference type="NCBI Taxonomy" id="1123362"/>
    <lineage>
        <taxon>Bacteria</taxon>
        <taxon>Pseudomonadati</taxon>
        <taxon>Pseudomonadota</taxon>
        <taxon>Alphaproteobacteria</taxon>
        <taxon>Rhodospirillales</taxon>
        <taxon>Thalassobaculaceae</taxon>
        <taxon>Thalassobaculum</taxon>
    </lineage>
</organism>
<comment type="function">
    <text evidence="4">Catalyzes the formation of sulfite from adenosine 5'-phosphosulfate (APS) using thioredoxin as an electron donor.</text>
</comment>
<dbReference type="Pfam" id="PF01507">
    <property type="entry name" value="PAPS_reduct"/>
    <property type="match status" value="1"/>
</dbReference>
<dbReference type="NCBIfam" id="NF002537">
    <property type="entry name" value="PRK02090.1"/>
    <property type="match status" value="1"/>
</dbReference>
<dbReference type="GO" id="GO:0051539">
    <property type="term" value="F:4 iron, 4 sulfur cluster binding"/>
    <property type="evidence" value="ECO:0007669"/>
    <property type="project" value="UniProtKB-UniRule"/>
</dbReference>
<reference evidence="6 7" key="1">
    <citation type="submission" date="2016-10" db="EMBL/GenBank/DDBJ databases">
        <authorList>
            <person name="Varghese N."/>
            <person name="Submissions S."/>
        </authorList>
    </citation>
    <scope>NUCLEOTIDE SEQUENCE [LARGE SCALE GENOMIC DNA]</scope>
    <source>
        <strain evidence="6 7">DSM 18839</strain>
    </source>
</reference>
<proteinExistence type="inferred from homology"/>
<sequence>MRQRQDSRYDLAPAPEPLDRQVGHRIDRRVARLLSRYGALQGADLLRPLLRHAFRGRAALTSSFGAEAAVLLHMVAEIEPATPVLFLDTGKLFDETLAYRDALVARLGLTDVRTLTPAAYEVAALDPEGDLHRTAPDQCCFVRKVAPLDRGHAGFEAWITGRKAYQSADRAGLKPIEAAEGRIKINPLLGWRPADMDAYMDRHALPPHPLLAEGYLSIGCAPCTDRICAGEDPRAGRWRGRGKTECGIHRPRDASGAVAAGGEGT</sequence>
<dbReference type="GO" id="GO:0043866">
    <property type="term" value="F:adenylyl-sulfate reductase (thioredoxin) activity"/>
    <property type="evidence" value="ECO:0007669"/>
    <property type="project" value="UniProtKB-EC"/>
</dbReference>
<dbReference type="GO" id="GO:0004604">
    <property type="term" value="F:phosphoadenylyl-sulfate reductase (thioredoxin) activity"/>
    <property type="evidence" value="ECO:0007669"/>
    <property type="project" value="UniProtKB-UniRule"/>
</dbReference>
<dbReference type="SUPFAM" id="SSF52402">
    <property type="entry name" value="Adenine nucleotide alpha hydrolases-like"/>
    <property type="match status" value="1"/>
</dbReference>
<keyword evidence="4" id="KW-0411">Iron-sulfur</keyword>
<dbReference type="EC" id="1.8.4.10" evidence="4"/>
<keyword evidence="2 4" id="KW-0560">Oxidoreductase</keyword>
<dbReference type="OrthoDB" id="9794018at2"/>
<accession>A0A8G2BL20</accession>
<evidence type="ECO:0000256" key="2">
    <source>
        <dbReference type="ARBA" id="ARBA00023002"/>
    </source>
</evidence>
<dbReference type="GO" id="GO:0046872">
    <property type="term" value="F:metal ion binding"/>
    <property type="evidence" value="ECO:0007669"/>
    <property type="project" value="UniProtKB-KW"/>
</dbReference>
<comment type="cofactor">
    <cofactor evidence="4">
        <name>[4Fe-4S] cluster</name>
        <dbReference type="ChEBI" id="CHEBI:49883"/>
    </cofactor>
    <text evidence="4">Binds 1 [4Fe-4S] cluster per subunit.</text>
</comment>
<feature type="binding site" evidence="4">
    <location>
        <position position="223"/>
    </location>
    <ligand>
        <name>[4Fe-4S] cluster</name>
        <dbReference type="ChEBI" id="CHEBI:49883"/>
    </ligand>
</feature>
<feature type="binding site" evidence="4">
    <location>
        <position position="140"/>
    </location>
    <ligand>
        <name>[4Fe-4S] cluster</name>
        <dbReference type="ChEBI" id="CHEBI:49883"/>
    </ligand>
</feature>
<evidence type="ECO:0000313" key="6">
    <source>
        <dbReference type="EMBL" id="SDG32340.1"/>
    </source>
</evidence>
<keyword evidence="4" id="KW-0408">Iron</keyword>
<evidence type="ECO:0000313" key="7">
    <source>
        <dbReference type="Proteomes" id="UP000198615"/>
    </source>
</evidence>